<comment type="function">
    <text evidence="5">Specifically catalyzes the decarboxylation of meso-diaminopimelate (meso-DAP) to L-lysine.</text>
</comment>
<sequence length="424" mass="46496">MSNDRYHIHGGFTAQTQFYGDSTPAELMQAYGSPLYVYNEDILRRRCRELTGLVDHERFEVNYSAKANSNPQLLSIVKEEGLRVDAMSPGEIHIELTAGFKPQDILYICNNVSAQEMRFATERGVRVSVDSLSQLELFGQTNPGGEVAIRFNPGSGAGHHAKVVTAGKKTKFGVSPDDIPTVKAILARHRLRLAGVNQHIGSLFMTGETYLEAAQTLMTIATSFDEIDFIDFGGGFGVPYKKLSGQPRLDLKELGKGLTRTIERFEAETGWTPRYHVEPGRYICAECGVLLGTVHAVKDVAGNAYAGTDLGFNVLSRPVLYDSHHDIEAYRGGDTPFGESTPVTVVGNICETGDIIAKDRMLPELIENDILAVLDAGAYGYVMSSNYNCRLRPAEVLIQSDGQPRLIRRADTLEDLLAPYGLAS</sequence>
<dbReference type="PRINTS" id="PR01181">
    <property type="entry name" value="DAPDCRBXLASE"/>
</dbReference>
<protein>
    <recommendedName>
        <fullName evidence="5 6">Diaminopimelate decarboxylase</fullName>
        <shortName evidence="5">DAP decarboxylase</shortName>
        <shortName evidence="5">DAPDC</shortName>
        <ecNumber evidence="5 6">4.1.1.20</ecNumber>
    </recommendedName>
</protein>
<accession>A0A2Z6AZC9</accession>
<feature type="binding site" evidence="5">
    <location>
        <position position="351"/>
    </location>
    <ligand>
        <name>substrate</name>
    </ligand>
</feature>
<evidence type="ECO:0000256" key="7">
    <source>
        <dbReference type="PIRSR" id="PIRSR600183-50"/>
    </source>
</evidence>
<evidence type="ECO:0000256" key="5">
    <source>
        <dbReference type="HAMAP-Rule" id="MF_02120"/>
    </source>
</evidence>
<name>A0A2Z6AZC9_9BACT</name>
<dbReference type="PANTHER" id="PTHR43727">
    <property type="entry name" value="DIAMINOPIMELATE DECARBOXYLASE"/>
    <property type="match status" value="1"/>
</dbReference>
<proteinExistence type="inferred from homology"/>
<keyword evidence="11" id="KW-1185">Reference proteome</keyword>
<keyword evidence="5" id="KW-0028">Amino-acid biosynthesis</keyword>
<reference evidence="10 11" key="1">
    <citation type="journal article" date="2018" name="Sci. Adv.">
        <title>Multi-heme cytochromes provide a pathway for survival in energy-limited environments.</title>
        <authorList>
            <person name="Deng X."/>
            <person name="Dohmae N."/>
            <person name="Nealson K.H."/>
            <person name="Hashimoto K."/>
            <person name="Okamoto A."/>
        </authorList>
    </citation>
    <scope>NUCLEOTIDE SEQUENCE [LARGE SCALE GENOMIC DNA]</scope>
    <source>
        <strain evidence="10 11">IS5</strain>
    </source>
</reference>
<dbReference type="InterPro" id="IPR009006">
    <property type="entry name" value="Ala_racemase/Decarboxylase_C"/>
</dbReference>
<dbReference type="AlphaFoldDB" id="A0A2Z6AZC9"/>
<feature type="binding site" evidence="5">
    <location>
        <position position="317"/>
    </location>
    <ligand>
        <name>substrate</name>
    </ligand>
</feature>
<dbReference type="PANTHER" id="PTHR43727:SF2">
    <property type="entry name" value="GROUP IV DECARBOXYLASE"/>
    <property type="match status" value="1"/>
</dbReference>
<dbReference type="HAMAP" id="MF_02120">
    <property type="entry name" value="LysA"/>
    <property type="match status" value="1"/>
</dbReference>
<evidence type="ECO:0000256" key="1">
    <source>
        <dbReference type="ARBA" id="ARBA00001933"/>
    </source>
</evidence>
<evidence type="ECO:0000256" key="6">
    <source>
        <dbReference type="NCBIfam" id="TIGR01048"/>
    </source>
</evidence>
<feature type="binding site" evidence="5">
    <location>
        <position position="379"/>
    </location>
    <ligand>
        <name>pyridoxal 5'-phosphate</name>
        <dbReference type="ChEBI" id="CHEBI:597326"/>
    </ligand>
</feature>
<dbReference type="InterPro" id="IPR000183">
    <property type="entry name" value="Orn/DAP/Arg_de-COase"/>
</dbReference>
<dbReference type="NCBIfam" id="TIGR01048">
    <property type="entry name" value="lysA"/>
    <property type="match status" value="1"/>
</dbReference>
<dbReference type="SUPFAM" id="SSF50621">
    <property type="entry name" value="Alanine racemase C-terminal domain-like"/>
    <property type="match status" value="1"/>
</dbReference>
<comment type="subunit">
    <text evidence="5">Homodimer.</text>
</comment>
<dbReference type="Pfam" id="PF02784">
    <property type="entry name" value="Orn_Arg_deC_N"/>
    <property type="match status" value="1"/>
</dbReference>
<feature type="modified residue" description="N6-(pyridoxal phosphate)lysine" evidence="5 7">
    <location>
        <position position="66"/>
    </location>
</feature>
<evidence type="ECO:0000256" key="8">
    <source>
        <dbReference type="RuleBase" id="RU003738"/>
    </source>
</evidence>
<evidence type="ECO:0000256" key="2">
    <source>
        <dbReference type="ARBA" id="ARBA00022793"/>
    </source>
</evidence>
<dbReference type="Proteomes" id="UP000269883">
    <property type="component" value="Chromosome"/>
</dbReference>
<gene>
    <name evidence="5" type="primary">lysA</name>
    <name evidence="10" type="ORF">DFE_1876</name>
</gene>
<feature type="binding site" evidence="5">
    <location>
        <position position="321"/>
    </location>
    <ligand>
        <name>substrate</name>
    </ligand>
</feature>
<dbReference type="CDD" id="cd06828">
    <property type="entry name" value="PLPDE_III_DapDC"/>
    <property type="match status" value="1"/>
</dbReference>
<feature type="domain" description="Orn/DAP/Arg decarboxylase 2 N-terminal" evidence="9">
    <location>
        <begin position="43"/>
        <end position="285"/>
    </location>
</feature>
<dbReference type="RefSeq" id="WP_126378828.1">
    <property type="nucleotide sequence ID" value="NZ_AP017378.1"/>
</dbReference>
<dbReference type="PRINTS" id="PR01179">
    <property type="entry name" value="ODADCRBXLASE"/>
</dbReference>
<comment type="pathway">
    <text evidence="5 8">Amino-acid biosynthesis; L-lysine biosynthesis via DAP pathway; L-lysine from DL-2,6-diaminopimelate: step 1/1.</text>
</comment>
<feature type="binding site" evidence="5">
    <location>
        <begin position="278"/>
        <end position="281"/>
    </location>
    <ligand>
        <name>pyridoxal 5'-phosphate</name>
        <dbReference type="ChEBI" id="CHEBI:597326"/>
    </ligand>
</feature>
<feature type="binding site" evidence="5">
    <location>
        <position position="281"/>
    </location>
    <ligand>
        <name>substrate</name>
    </ligand>
</feature>
<dbReference type="EMBL" id="AP017378">
    <property type="protein sequence ID" value="BBD08602.1"/>
    <property type="molecule type" value="Genomic_DNA"/>
</dbReference>
<keyword evidence="5 8" id="KW-0457">Lysine biosynthesis</keyword>
<evidence type="ECO:0000256" key="3">
    <source>
        <dbReference type="ARBA" id="ARBA00022898"/>
    </source>
</evidence>
<feature type="active site" description="Proton donor" evidence="7">
    <location>
        <position position="350"/>
    </location>
</feature>
<comment type="catalytic activity">
    <reaction evidence="5 8">
        <text>meso-2,6-diaminopimelate + H(+) = L-lysine + CO2</text>
        <dbReference type="Rhea" id="RHEA:15101"/>
        <dbReference type="ChEBI" id="CHEBI:15378"/>
        <dbReference type="ChEBI" id="CHEBI:16526"/>
        <dbReference type="ChEBI" id="CHEBI:32551"/>
        <dbReference type="ChEBI" id="CHEBI:57791"/>
        <dbReference type="EC" id="4.1.1.20"/>
    </reaction>
</comment>
<dbReference type="UniPathway" id="UPA00034">
    <property type="reaction ID" value="UER00027"/>
</dbReference>
<keyword evidence="4 5" id="KW-0456">Lyase</keyword>
<dbReference type="InterPro" id="IPR029066">
    <property type="entry name" value="PLP-binding_barrel"/>
</dbReference>
<evidence type="ECO:0000256" key="4">
    <source>
        <dbReference type="ARBA" id="ARBA00023239"/>
    </source>
</evidence>
<dbReference type="GO" id="GO:0008836">
    <property type="term" value="F:diaminopimelate decarboxylase activity"/>
    <property type="evidence" value="ECO:0007669"/>
    <property type="project" value="UniProtKB-UniRule"/>
</dbReference>
<evidence type="ECO:0000313" key="10">
    <source>
        <dbReference type="EMBL" id="BBD08602.1"/>
    </source>
</evidence>
<organism evidence="10 11">
    <name type="scientific">Desulfovibrio ferrophilus</name>
    <dbReference type="NCBI Taxonomy" id="241368"/>
    <lineage>
        <taxon>Bacteria</taxon>
        <taxon>Pseudomonadati</taxon>
        <taxon>Thermodesulfobacteriota</taxon>
        <taxon>Desulfovibrionia</taxon>
        <taxon>Desulfovibrionales</taxon>
        <taxon>Desulfovibrionaceae</taxon>
        <taxon>Desulfovibrio</taxon>
    </lineage>
</organism>
<keyword evidence="3 5" id="KW-0663">Pyridoxal phosphate</keyword>
<feature type="binding site" evidence="5">
    <location>
        <position position="379"/>
    </location>
    <ligand>
        <name>substrate</name>
    </ligand>
</feature>
<dbReference type="GO" id="GO:0009089">
    <property type="term" value="P:lysine biosynthetic process via diaminopimelate"/>
    <property type="evidence" value="ECO:0007669"/>
    <property type="project" value="UniProtKB-UniRule"/>
</dbReference>
<comment type="similarity">
    <text evidence="5">Belongs to the Orn/Lys/Arg decarboxylase class-II family. LysA subfamily.</text>
</comment>
<dbReference type="KEGG" id="dfl:DFE_1876"/>
<evidence type="ECO:0000259" key="9">
    <source>
        <dbReference type="Pfam" id="PF02784"/>
    </source>
</evidence>
<keyword evidence="2 5" id="KW-0210">Decarboxylase</keyword>
<evidence type="ECO:0000313" key="11">
    <source>
        <dbReference type="Proteomes" id="UP000269883"/>
    </source>
</evidence>
<dbReference type="Gene3D" id="3.20.20.10">
    <property type="entry name" value="Alanine racemase"/>
    <property type="match status" value="1"/>
</dbReference>
<dbReference type="InterPro" id="IPR022644">
    <property type="entry name" value="De-COase2_N"/>
</dbReference>
<dbReference type="EC" id="4.1.1.20" evidence="5 6"/>
<dbReference type="InterPro" id="IPR002986">
    <property type="entry name" value="DAP_deCOOHase_LysA"/>
</dbReference>
<comment type="cofactor">
    <cofactor evidence="1 5 7 8">
        <name>pyridoxal 5'-phosphate</name>
        <dbReference type="ChEBI" id="CHEBI:597326"/>
    </cofactor>
</comment>
<dbReference type="SUPFAM" id="SSF51419">
    <property type="entry name" value="PLP-binding barrel"/>
    <property type="match status" value="1"/>
</dbReference>
<dbReference type="OrthoDB" id="9802241at2"/>
<dbReference type="GO" id="GO:0030170">
    <property type="term" value="F:pyridoxal phosphate binding"/>
    <property type="evidence" value="ECO:0007669"/>
    <property type="project" value="UniProtKB-UniRule"/>
</dbReference>
<feature type="binding site" evidence="5">
    <location>
        <position position="235"/>
    </location>
    <ligand>
        <name>pyridoxal 5'-phosphate</name>
        <dbReference type="ChEBI" id="CHEBI:597326"/>
    </ligand>
</feature>
<dbReference type="Gene3D" id="2.40.37.10">
    <property type="entry name" value="Lyase, Ornithine Decarboxylase, Chain A, domain 1"/>
    <property type="match status" value="1"/>
</dbReference>